<proteinExistence type="predicted"/>
<accession>X0V2D3</accession>
<dbReference type="AlphaFoldDB" id="X0V2D3"/>
<protein>
    <submittedName>
        <fullName evidence="1">Uncharacterized protein</fullName>
    </submittedName>
</protein>
<organism evidence="1">
    <name type="scientific">marine sediment metagenome</name>
    <dbReference type="NCBI Taxonomy" id="412755"/>
    <lineage>
        <taxon>unclassified sequences</taxon>
        <taxon>metagenomes</taxon>
        <taxon>ecological metagenomes</taxon>
    </lineage>
</organism>
<reference evidence="1" key="1">
    <citation type="journal article" date="2014" name="Front. Microbiol.">
        <title>High frequency of phylogenetically diverse reductive dehalogenase-homologous genes in deep subseafloor sedimentary metagenomes.</title>
        <authorList>
            <person name="Kawai M."/>
            <person name="Futagami T."/>
            <person name="Toyoda A."/>
            <person name="Takaki Y."/>
            <person name="Nishi S."/>
            <person name="Hori S."/>
            <person name="Arai W."/>
            <person name="Tsubouchi T."/>
            <person name="Morono Y."/>
            <person name="Uchiyama I."/>
            <person name="Ito T."/>
            <person name="Fujiyama A."/>
            <person name="Inagaki F."/>
            <person name="Takami H."/>
        </authorList>
    </citation>
    <scope>NUCLEOTIDE SEQUENCE</scope>
    <source>
        <strain evidence="1">Expedition CK06-06</strain>
    </source>
</reference>
<feature type="non-terminal residue" evidence="1">
    <location>
        <position position="1"/>
    </location>
</feature>
<dbReference type="EMBL" id="BARS01022922">
    <property type="protein sequence ID" value="GAG05567.1"/>
    <property type="molecule type" value="Genomic_DNA"/>
</dbReference>
<gene>
    <name evidence="1" type="ORF">S01H1_36572</name>
</gene>
<sequence length="38" mass="4402">VNPGPFLMYKLTVGVETSWHHEIELSRDKDEVLKMTSN</sequence>
<evidence type="ECO:0000313" key="1">
    <source>
        <dbReference type="EMBL" id="GAG05567.1"/>
    </source>
</evidence>
<name>X0V2D3_9ZZZZ</name>
<comment type="caution">
    <text evidence="1">The sequence shown here is derived from an EMBL/GenBank/DDBJ whole genome shotgun (WGS) entry which is preliminary data.</text>
</comment>